<evidence type="ECO:0000259" key="2">
    <source>
        <dbReference type="Pfam" id="PF09084"/>
    </source>
</evidence>
<dbReference type="KEGG" id="barh:WN72_14390"/>
<name>A0AAE7NPW8_9BRAD</name>
<evidence type="ECO:0000313" key="3">
    <source>
        <dbReference type="EMBL" id="QOZ67365.1"/>
    </source>
</evidence>
<sequence length="361" mass="39113">MIGIRTLFRHLLAGAGLLIAASSPGSAADTITVRIGFASVGSDNRQFSGGSSAGVAHSEHYLDREFSDRPDVKIEWFFFKGAGPAVNEAFANNQLDFAIQGDLPEIIGRANGLKTKILLASGAHAPIYLAVPVGSPVRKVADLRGKKVSIFRGTNNHLAAVKVLAGNGLQEKDVQVINMDTATTNAALTSKDIDAAFGNFPLAGLAEKNIVEIIYTTKGDNPAYERHSTLIGQEAFIKAHPDVTQKIVSAIVKAARWSSEEANREAFFEFSARTGFPASGYRFDFSNQELKYRNTPIVDASIIESYRVQAKQAKEFGLLRRDVDIDGWFDRSFLDAALKQQGLVGYWQEYDASGKPLAAGQ</sequence>
<accession>A0AAE7NPW8</accession>
<reference evidence="3 4" key="1">
    <citation type="submission" date="2018-06" db="EMBL/GenBank/DDBJ databases">
        <title>Comparative genomics of Bradyrhizobium nodulating Arachidis hypogaea.</title>
        <authorList>
            <person name="Li Y."/>
        </authorList>
    </citation>
    <scope>NUCLEOTIDE SEQUENCE [LARGE SCALE GENOMIC DNA]</scope>
    <source>
        <strain evidence="3 4">CCBAU 051107</strain>
    </source>
</reference>
<feature type="signal peptide" evidence="1">
    <location>
        <begin position="1"/>
        <end position="27"/>
    </location>
</feature>
<dbReference type="Gene3D" id="3.40.190.10">
    <property type="entry name" value="Periplasmic binding protein-like II"/>
    <property type="match status" value="2"/>
</dbReference>
<proteinExistence type="predicted"/>
<feature type="chain" id="PRO_5042257119" evidence="1">
    <location>
        <begin position="28"/>
        <end position="361"/>
    </location>
</feature>
<gene>
    <name evidence="3" type="ORF">WN72_14390</name>
</gene>
<dbReference type="AlphaFoldDB" id="A0AAE7NPW8"/>
<dbReference type="PANTHER" id="PTHR30024">
    <property type="entry name" value="ALIPHATIC SULFONATES-BINDING PROTEIN-RELATED"/>
    <property type="match status" value="1"/>
</dbReference>
<dbReference type="PANTHER" id="PTHR30024:SF21">
    <property type="entry name" value="ABC TRANSPORTER SUBSTRATE-BINDING PROTEIN"/>
    <property type="match status" value="1"/>
</dbReference>
<dbReference type="SUPFAM" id="SSF53850">
    <property type="entry name" value="Periplasmic binding protein-like II"/>
    <property type="match status" value="1"/>
</dbReference>
<feature type="domain" description="SsuA/THI5-like" evidence="2">
    <location>
        <begin position="86"/>
        <end position="258"/>
    </location>
</feature>
<dbReference type="Pfam" id="PF09084">
    <property type="entry name" value="NMT1"/>
    <property type="match status" value="1"/>
</dbReference>
<dbReference type="Proteomes" id="UP000594015">
    <property type="component" value="Chromosome"/>
</dbReference>
<dbReference type="EMBL" id="CP030050">
    <property type="protein sequence ID" value="QOZ67365.1"/>
    <property type="molecule type" value="Genomic_DNA"/>
</dbReference>
<keyword evidence="1" id="KW-0732">Signal</keyword>
<dbReference type="InterPro" id="IPR015168">
    <property type="entry name" value="SsuA/THI5"/>
</dbReference>
<protein>
    <submittedName>
        <fullName evidence="3">Nitrate ABC transporter substrate-binding protein</fullName>
    </submittedName>
</protein>
<dbReference type="RefSeq" id="WP_092214524.1">
    <property type="nucleotide sequence ID" value="NZ_CP030050.1"/>
</dbReference>
<evidence type="ECO:0000256" key="1">
    <source>
        <dbReference type="SAM" id="SignalP"/>
    </source>
</evidence>
<evidence type="ECO:0000313" key="4">
    <source>
        <dbReference type="Proteomes" id="UP000594015"/>
    </source>
</evidence>
<organism evidence="3 4">
    <name type="scientific">Bradyrhizobium arachidis</name>
    <dbReference type="NCBI Taxonomy" id="858423"/>
    <lineage>
        <taxon>Bacteria</taxon>
        <taxon>Pseudomonadati</taxon>
        <taxon>Pseudomonadota</taxon>
        <taxon>Alphaproteobacteria</taxon>
        <taxon>Hyphomicrobiales</taxon>
        <taxon>Nitrobacteraceae</taxon>
        <taxon>Bradyrhizobium</taxon>
    </lineage>
</organism>